<proteinExistence type="predicted"/>
<reference evidence="1 2" key="1">
    <citation type="submission" date="2020-08" db="EMBL/GenBank/DDBJ databases">
        <title>Genomic Encyclopedia of Type Strains, Phase IV (KMG-V): Genome sequencing to study the core and pangenomes of soil and plant-associated prokaryotes.</title>
        <authorList>
            <person name="Whitman W."/>
        </authorList>
    </citation>
    <scope>NUCLEOTIDE SEQUENCE [LARGE SCALE GENOMIC DNA]</scope>
    <source>
        <strain evidence="1 2">B3ACCR2</strain>
    </source>
</reference>
<comment type="caution">
    <text evidence="1">The sequence shown here is derived from an EMBL/GenBank/DDBJ whole genome shotgun (WGS) entry which is preliminary data.</text>
</comment>
<dbReference type="AlphaFoldDB" id="A0A839Q7B0"/>
<name>A0A839Q7B0_9MICO</name>
<accession>A0A839Q7B0</accession>
<organism evidence="1 2">
    <name type="scientific">Terracoccus luteus</name>
    <dbReference type="NCBI Taxonomy" id="53356"/>
    <lineage>
        <taxon>Bacteria</taxon>
        <taxon>Bacillati</taxon>
        <taxon>Actinomycetota</taxon>
        <taxon>Actinomycetes</taxon>
        <taxon>Micrococcales</taxon>
        <taxon>Intrasporangiaceae</taxon>
        <taxon>Terracoccus</taxon>
    </lineage>
</organism>
<sequence length="259" mass="28015">MLQPAMRLQNLDHYRRTGALSPFGCYLVALGTLVPASDGPLSLELAEAFLSRVGISRERLRLRVSSKDDDLLGIAKGGHAKIETDGYEMYRYRHSYGNPGLCGRNINFAVRVHDSFRDVGNLIIIEQDGAIRGIELAFSINNLVACRDELDHPIVATPGVAAYLHGFTSLMASDALGSSVALALDGLLPSSRGRAGRFREFVRILKALAPSARALGTVIEACLTAECEIREHISPLHNGARDIDPAAAAEILDGELRRA</sequence>
<evidence type="ECO:0000313" key="2">
    <source>
        <dbReference type="Proteomes" id="UP000590811"/>
    </source>
</evidence>
<protein>
    <submittedName>
        <fullName evidence="1">Uncharacterized protein</fullName>
    </submittedName>
</protein>
<gene>
    <name evidence="1" type="ORF">FHW14_003726</name>
</gene>
<evidence type="ECO:0000313" key="1">
    <source>
        <dbReference type="EMBL" id="MBB2988531.1"/>
    </source>
</evidence>
<dbReference type="EMBL" id="JACHVT010000017">
    <property type="protein sequence ID" value="MBB2988531.1"/>
    <property type="molecule type" value="Genomic_DNA"/>
</dbReference>
<dbReference type="RefSeq" id="WP_184511473.1">
    <property type="nucleotide sequence ID" value="NZ_JACHVT010000017.1"/>
</dbReference>
<dbReference type="Proteomes" id="UP000590811">
    <property type="component" value="Unassembled WGS sequence"/>
</dbReference>